<feature type="chain" id="PRO_5045627099" description="Glyoxal oxidase" evidence="2">
    <location>
        <begin position="23"/>
        <end position="539"/>
    </location>
</feature>
<dbReference type="Gene3D" id="2.60.40.10">
    <property type="entry name" value="Immunoglobulins"/>
    <property type="match status" value="1"/>
</dbReference>
<dbReference type="Pfam" id="PF07250">
    <property type="entry name" value="Glyoxal_oxid_N"/>
    <property type="match status" value="1"/>
</dbReference>
<dbReference type="InterPro" id="IPR013783">
    <property type="entry name" value="Ig-like_fold"/>
</dbReference>
<keyword evidence="1 2" id="KW-0732">Signal</keyword>
<accession>A0ABP0U645</accession>
<name>A0ABP0U645_9BRYO</name>
<sequence length="539" mass="57761">MGCSPHVSLMLIILAFTLVIQALVCLGQPGTWQLLLENAGIASMHTAVTHYGTVVFLDRTDIGASQINLPNGECRNDPNDAVLTHDCTAHSVEFTPGPNTVRPLRIQTDTWCSSGAFRADGTLVQTGGDADGAQMIRYFAPCAPGGTCDWVEDAQTHLQVRRWYASNQLLADGTVLIVGGQGVFSYEFVPPQQSGAQVSLPFLQATLKAPGDEDNLYPFVHMLPNGNLFIFARRDSILLDVSSGAVLQNYPTMPGTEARNYPATGSSVMLPLDSANGFTTATILVCGGGNENAFSNPQAQLPASSTCGLLEATATNPQWTMLNMPFQRTMGDMLLLPDGRTLLINGAQSGSAGWGLASNPTLNPVAFNPVDSSFEVQAATTIPRVYHSTAVLLPDTRVLVAGSNTHEFYTFTQPFPTELRVEAFSPQYIDDSFNSQRPTVMVAPAAVGYGQNFTLTVAVPAPQGAFQLRLSNAPYTTHSFAQGQRQLVLPIYEVVITGPNQYTIFSSGPPNTNLAPSAYYMLFPVQNGIPGTATWVQIS</sequence>
<dbReference type="PANTHER" id="PTHR32208">
    <property type="entry name" value="SECRETED PROTEIN-RELATED"/>
    <property type="match status" value="1"/>
</dbReference>
<dbReference type="InterPro" id="IPR037293">
    <property type="entry name" value="Gal_Oxidase_central_sf"/>
</dbReference>
<feature type="domain" description="Glyoxal oxidase N-terminal" evidence="3">
    <location>
        <begin position="44"/>
        <end position="428"/>
    </location>
</feature>
<keyword evidence="6" id="KW-1185">Reference proteome</keyword>
<dbReference type="Proteomes" id="UP001497512">
    <property type="component" value="Chromosome 19"/>
</dbReference>
<dbReference type="EMBL" id="OZ019911">
    <property type="protein sequence ID" value="CAK9213761.1"/>
    <property type="molecule type" value="Genomic_DNA"/>
</dbReference>
<evidence type="ECO:0000259" key="4">
    <source>
        <dbReference type="Pfam" id="PF09118"/>
    </source>
</evidence>
<dbReference type="InterPro" id="IPR015202">
    <property type="entry name" value="GO-like_E_set"/>
</dbReference>
<organism evidence="5 6">
    <name type="scientific">Sphagnum troendelagicum</name>
    <dbReference type="NCBI Taxonomy" id="128251"/>
    <lineage>
        <taxon>Eukaryota</taxon>
        <taxon>Viridiplantae</taxon>
        <taxon>Streptophyta</taxon>
        <taxon>Embryophyta</taxon>
        <taxon>Bryophyta</taxon>
        <taxon>Sphagnophytina</taxon>
        <taxon>Sphagnopsida</taxon>
        <taxon>Sphagnales</taxon>
        <taxon>Sphagnaceae</taxon>
        <taxon>Sphagnum</taxon>
    </lineage>
</organism>
<dbReference type="PANTHER" id="PTHR32208:SF99">
    <property type="entry name" value="GLYOXAL OR GALACTOSE OXIDASE"/>
    <property type="match status" value="1"/>
</dbReference>
<dbReference type="InterPro" id="IPR009880">
    <property type="entry name" value="Glyoxal_oxidase_N"/>
</dbReference>
<dbReference type="InterPro" id="IPR014756">
    <property type="entry name" value="Ig_E-set"/>
</dbReference>
<dbReference type="Gene3D" id="2.130.10.80">
    <property type="entry name" value="Galactose oxidase/kelch, beta-propeller"/>
    <property type="match status" value="1"/>
</dbReference>
<evidence type="ECO:0000259" key="3">
    <source>
        <dbReference type="Pfam" id="PF07250"/>
    </source>
</evidence>
<dbReference type="Pfam" id="PF09118">
    <property type="entry name" value="GO-like_E_set"/>
    <property type="match status" value="1"/>
</dbReference>
<evidence type="ECO:0000256" key="1">
    <source>
        <dbReference type="ARBA" id="ARBA00022729"/>
    </source>
</evidence>
<evidence type="ECO:0000313" key="6">
    <source>
        <dbReference type="Proteomes" id="UP001497512"/>
    </source>
</evidence>
<dbReference type="SUPFAM" id="SSF50965">
    <property type="entry name" value="Galactose oxidase, central domain"/>
    <property type="match status" value="1"/>
</dbReference>
<feature type="domain" description="Galactose oxidase-like Early set" evidence="4">
    <location>
        <begin position="437"/>
        <end position="538"/>
    </location>
</feature>
<dbReference type="SUPFAM" id="SSF81296">
    <property type="entry name" value="E set domains"/>
    <property type="match status" value="1"/>
</dbReference>
<dbReference type="InterPro" id="IPR011043">
    <property type="entry name" value="Gal_Oxase/kelch_b-propeller"/>
</dbReference>
<evidence type="ECO:0008006" key="7">
    <source>
        <dbReference type="Google" id="ProtNLM"/>
    </source>
</evidence>
<feature type="signal peptide" evidence="2">
    <location>
        <begin position="1"/>
        <end position="22"/>
    </location>
</feature>
<reference evidence="5" key="1">
    <citation type="submission" date="2024-02" db="EMBL/GenBank/DDBJ databases">
        <authorList>
            <consortium name="ELIXIR-Norway"/>
            <consortium name="Elixir Norway"/>
        </authorList>
    </citation>
    <scope>NUCLEOTIDE SEQUENCE</scope>
</reference>
<protein>
    <recommendedName>
        <fullName evidence="7">Glyoxal oxidase</fullName>
    </recommendedName>
</protein>
<evidence type="ECO:0000313" key="5">
    <source>
        <dbReference type="EMBL" id="CAK9213761.1"/>
    </source>
</evidence>
<evidence type="ECO:0000256" key="2">
    <source>
        <dbReference type="SAM" id="SignalP"/>
    </source>
</evidence>
<gene>
    <name evidence="5" type="ORF">CSSPTR1EN2_LOCUS11951</name>
</gene>
<proteinExistence type="predicted"/>
<dbReference type="CDD" id="cd02851">
    <property type="entry name" value="E_set_GO_C"/>
    <property type="match status" value="1"/>
</dbReference>